<dbReference type="Pfam" id="PF01687">
    <property type="entry name" value="Flavokinase"/>
    <property type="match status" value="1"/>
</dbReference>
<evidence type="ECO:0000256" key="1">
    <source>
        <dbReference type="ARBA" id="ARBA00002121"/>
    </source>
</evidence>
<keyword evidence="8 15" id="KW-0547">Nucleotide-binding</keyword>
<comment type="pathway">
    <text evidence="3 15">Cofactor biosynthesis; FMN biosynthesis; FMN from riboflavin (ATP route): step 1/1.</text>
</comment>
<dbReference type="NCBIfam" id="TIGR00083">
    <property type="entry name" value="ribF"/>
    <property type="match status" value="1"/>
</dbReference>
<dbReference type="Proteomes" id="UP000011885">
    <property type="component" value="Unassembled WGS sequence"/>
</dbReference>
<evidence type="ECO:0000259" key="17">
    <source>
        <dbReference type="SMART" id="SM00904"/>
    </source>
</evidence>
<evidence type="ECO:0000256" key="14">
    <source>
        <dbReference type="ARBA" id="ARBA00049494"/>
    </source>
</evidence>
<keyword evidence="5 15" id="KW-0288">FMN</keyword>
<dbReference type="InterPro" id="IPR023465">
    <property type="entry name" value="Riboflavin_kinase_dom_sf"/>
</dbReference>
<dbReference type="PIRSF" id="PIRSF004491">
    <property type="entry name" value="FAD_Synth"/>
    <property type="match status" value="1"/>
</dbReference>
<keyword evidence="19" id="KW-1185">Reference proteome</keyword>
<dbReference type="GO" id="GO:0008531">
    <property type="term" value="F:riboflavin kinase activity"/>
    <property type="evidence" value="ECO:0007669"/>
    <property type="project" value="UniProtKB-UniRule"/>
</dbReference>
<evidence type="ECO:0000256" key="16">
    <source>
        <dbReference type="SAM" id="MobiDB-lite"/>
    </source>
</evidence>
<sequence length="331" mass="36243">MLDALDARASAREGKAGGDAADAPERPSVSHGAVSIGNFDGVHAGHRELLARTRANADAVGGPAVVVVLDPHPASVLRPHSAPTRLTTIERRAELMSEIGIDTLVVCPVSIEFLNRTANDFFDYLIVQRLQAKAVVEGPNFFFGRDRGGDVHVLKDLCEQSGMRLEVVHPRIDDGRLISSSRIREAISAGQIEFANTMLQSNYRISGRVTTGERRGRQIGFPTANLTGIQTLVPDNGVYAAKVTIGGSNEVSGDSGRELRAAVHVGPNPTFDEERRTKVEVHCLDYDGDLYDRELTVEWIARIRPIEKFTDVDALKQQLHRDVARVREIIQ</sequence>
<dbReference type="GO" id="GO:0003919">
    <property type="term" value="F:FMN adenylyltransferase activity"/>
    <property type="evidence" value="ECO:0007669"/>
    <property type="project" value="UniProtKB-UniRule"/>
</dbReference>
<reference evidence="18 19" key="1">
    <citation type="journal article" date="2013" name="Mar. Genomics">
        <title>Expression of sulfatases in Rhodopirellula baltica and the diversity of sulfatases in the genus Rhodopirellula.</title>
        <authorList>
            <person name="Wegner C.E."/>
            <person name="Richter-Heitmann T."/>
            <person name="Klindworth A."/>
            <person name="Klockow C."/>
            <person name="Richter M."/>
            <person name="Achstetter T."/>
            <person name="Glockner F.O."/>
            <person name="Harder J."/>
        </authorList>
    </citation>
    <scope>NUCLEOTIDE SEQUENCE [LARGE SCALE GENOMIC DNA]</scope>
    <source>
        <strain evidence="18 19">SM41</strain>
    </source>
</reference>
<keyword evidence="11 15" id="KW-0067">ATP-binding</keyword>
<evidence type="ECO:0000256" key="8">
    <source>
        <dbReference type="ARBA" id="ARBA00022741"/>
    </source>
</evidence>
<keyword evidence="9 15" id="KW-0418">Kinase</keyword>
<evidence type="ECO:0000256" key="11">
    <source>
        <dbReference type="ARBA" id="ARBA00022840"/>
    </source>
</evidence>
<keyword evidence="4 15" id="KW-0285">Flavoprotein</keyword>
<dbReference type="SMART" id="SM00904">
    <property type="entry name" value="Flavokinase"/>
    <property type="match status" value="1"/>
</dbReference>
<dbReference type="PANTHER" id="PTHR22749:SF6">
    <property type="entry name" value="RIBOFLAVIN KINASE"/>
    <property type="match status" value="1"/>
</dbReference>
<dbReference type="Gene3D" id="2.40.30.30">
    <property type="entry name" value="Riboflavin kinase-like"/>
    <property type="match status" value="1"/>
</dbReference>
<proteinExistence type="inferred from homology"/>
<keyword evidence="6 15" id="KW-0808">Transferase</keyword>
<dbReference type="InterPro" id="IPR023468">
    <property type="entry name" value="Riboflavin_kinase"/>
</dbReference>
<dbReference type="InterPro" id="IPR015864">
    <property type="entry name" value="FAD_synthase"/>
</dbReference>
<dbReference type="GO" id="GO:0006747">
    <property type="term" value="P:FAD biosynthetic process"/>
    <property type="evidence" value="ECO:0007669"/>
    <property type="project" value="UniProtKB-UniRule"/>
</dbReference>
<evidence type="ECO:0000256" key="5">
    <source>
        <dbReference type="ARBA" id="ARBA00022643"/>
    </source>
</evidence>
<organism evidence="18 19">
    <name type="scientific">Rhodopirellula sallentina SM41</name>
    <dbReference type="NCBI Taxonomy" id="1263870"/>
    <lineage>
        <taxon>Bacteria</taxon>
        <taxon>Pseudomonadati</taxon>
        <taxon>Planctomycetota</taxon>
        <taxon>Planctomycetia</taxon>
        <taxon>Pirellulales</taxon>
        <taxon>Pirellulaceae</taxon>
        <taxon>Rhodopirellula</taxon>
    </lineage>
</organism>
<keyword evidence="10 15" id="KW-0274">FAD</keyword>
<keyword evidence="12" id="KW-0511">Multifunctional enzyme</keyword>
<dbReference type="NCBIfam" id="NF004160">
    <property type="entry name" value="PRK05627.1-3"/>
    <property type="match status" value="1"/>
</dbReference>
<dbReference type="CDD" id="cd02064">
    <property type="entry name" value="FAD_synthetase_N"/>
    <property type="match status" value="1"/>
</dbReference>
<dbReference type="UniPathway" id="UPA00276">
    <property type="reaction ID" value="UER00406"/>
</dbReference>
<dbReference type="PANTHER" id="PTHR22749">
    <property type="entry name" value="RIBOFLAVIN KINASE/FMN ADENYLYLTRANSFERASE"/>
    <property type="match status" value="1"/>
</dbReference>
<evidence type="ECO:0000313" key="18">
    <source>
        <dbReference type="EMBL" id="EMI52160.1"/>
    </source>
</evidence>
<accession>M5TSM6</accession>
<dbReference type="FunFam" id="3.40.50.620:FF:000021">
    <property type="entry name" value="Riboflavin biosynthesis protein"/>
    <property type="match status" value="1"/>
</dbReference>
<evidence type="ECO:0000256" key="10">
    <source>
        <dbReference type="ARBA" id="ARBA00022827"/>
    </source>
</evidence>
<comment type="caution">
    <text evidence="18">The sequence shown here is derived from an EMBL/GenBank/DDBJ whole genome shotgun (WGS) entry which is preliminary data.</text>
</comment>
<evidence type="ECO:0000256" key="7">
    <source>
        <dbReference type="ARBA" id="ARBA00022695"/>
    </source>
</evidence>
<dbReference type="PATRIC" id="fig|1263870.3.peg.6783"/>
<dbReference type="SUPFAM" id="SSF52374">
    <property type="entry name" value="Nucleotidylyl transferase"/>
    <property type="match status" value="1"/>
</dbReference>
<comment type="catalytic activity">
    <reaction evidence="13 15">
        <text>riboflavin + ATP = FMN + ADP + H(+)</text>
        <dbReference type="Rhea" id="RHEA:14357"/>
        <dbReference type="ChEBI" id="CHEBI:15378"/>
        <dbReference type="ChEBI" id="CHEBI:30616"/>
        <dbReference type="ChEBI" id="CHEBI:57986"/>
        <dbReference type="ChEBI" id="CHEBI:58210"/>
        <dbReference type="ChEBI" id="CHEBI:456216"/>
        <dbReference type="EC" id="2.7.1.26"/>
    </reaction>
</comment>
<evidence type="ECO:0000256" key="4">
    <source>
        <dbReference type="ARBA" id="ARBA00022630"/>
    </source>
</evidence>
<dbReference type="EC" id="2.7.1.26" evidence="15"/>
<feature type="domain" description="Riboflavin kinase" evidence="17">
    <location>
        <begin position="198"/>
        <end position="331"/>
    </location>
</feature>
<dbReference type="GO" id="GO:0009398">
    <property type="term" value="P:FMN biosynthetic process"/>
    <property type="evidence" value="ECO:0007669"/>
    <property type="project" value="UniProtKB-UniRule"/>
</dbReference>
<dbReference type="SUPFAM" id="SSF82114">
    <property type="entry name" value="Riboflavin kinase-like"/>
    <property type="match status" value="1"/>
</dbReference>
<dbReference type="InterPro" id="IPR015865">
    <property type="entry name" value="Riboflavin_kinase_bac/euk"/>
</dbReference>
<dbReference type="AlphaFoldDB" id="M5TSM6"/>
<feature type="region of interest" description="Disordered" evidence="16">
    <location>
        <begin position="8"/>
        <end position="30"/>
    </location>
</feature>
<gene>
    <name evidence="18" type="ORF">RSSM_06400</name>
</gene>
<dbReference type="Gene3D" id="3.40.50.620">
    <property type="entry name" value="HUPs"/>
    <property type="match status" value="1"/>
</dbReference>
<comment type="pathway">
    <text evidence="2 15">Cofactor biosynthesis; FAD biosynthesis; FAD from FMN: step 1/1.</text>
</comment>
<name>M5TSM6_9BACT</name>
<dbReference type="EMBL" id="ANOH01000445">
    <property type="protein sequence ID" value="EMI52160.1"/>
    <property type="molecule type" value="Genomic_DNA"/>
</dbReference>
<dbReference type="InterPro" id="IPR002606">
    <property type="entry name" value="Riboflavin_kinase_bac"/>
</dbReference>
<dbReference type="EC" id="2.7.7.2" evidence="15"/>
<dbReference type="InterPro" id="IPR014729">
    <property type="entry name" value="Rossmann-like_a/b/a_fold"/>
</dbReference>
<dbReference type="UniPathway" id="UPA00277">
    <property type="reaction ID" value="UER00407"/>
</dbReference>
<comment type="function">
    <text evidence="1">Catalyzes the phosphorylation of riboflavin to FMN followed by the adenylation of FMN to FAD.</text>
</comment>
<evidence type="ECO:0000256" key="12">
    <source>
        <dbReference type="ARBA" id="ARBA00023268"/>
    </source>
</evidence>
<evidence type="ECO:0000256" key="13">
    <source>
        <dbReference type="ARBA" id="ARBA00047880"/>
    </source>
</evidence>
<comment type="similarity">
    <text evidence="15">Belongs to the ribF family.</text>
</comment>
<evidence type="ECO:0000256" key="3">
    <source>
        <dbReference type="ARBA" id="ARBA00005201"/>
    </source>
</evidence>
<dbReference type="FunFam" id="2.40.30.30:FF:000003">
    <property type="entry name" value="Riboflavin biosynthesis protein"/>
    <property type="match status" value="1"/>
</dbReference>
<keyword evidence="7 15" id="KW-0548">Nucleotidyltransferase</keyword>
<dbReference type="GO" id="GO:0005524">
    <property type="term" value="F:ATP binding"/>
    <property type="evidence" value="ECO:0007669"/>
    <property type="project" value="UniProtKB-UniRule"/>
</dbReference>
<dbReference type="OrthoDB" id="9803667at2"/>
<evidence type="ECO:0000256" key="9">
    <source>
        <dbReference type="ARBA" id="ARBA00022777"/>
    </source>
</evidence>
<evidence type="ECO:0000256" key="2">
    <source>
        <dbReference type="ARBA" id="ARBA00004726"/>
    </source>
</evidence>
<comment type="catalytic activity">
    <reaction evidence="14 15">
        <text>FMN + ATP + H(+) = FAD + diphosphate</text>
        <dbReference type="Rhea" id="RHEA:17237"/>
        <dbReference type="ChEBI" id="CHEBI:15378"/>
        <dbReference type="ChEBI" id="CHEBI:30616"/>
        <dbReference type="ChEBI" id="CHEBI:33019"/>
        <dbReference type="ChEBI" id="CHEBI:57692"/>
        <dbReference type="ChEBI" id="CHEBI:58210"/>
        <dbReference type="EC" id="2.7.7.2"/>
    </reaction>
</comment>
<protein>
    <recommendedName>
        <fullName evidence="15">Riboflavin biosynthesis protein</fullName>
    </recommendedName>
    <domain>
        <recommendedName>
            <fullName evidence="15">Riboflavin kinase</fullName>
            <ecNumber evidence="15">2.7.1.26</ecNumber>
        </recommendedName>
        <alternativeName>
            <fullName evidence="15">Flavokinase</fullName>
        </alternativeName>
    </domain>
    <domain>
        <recommendedName>
            <fullName evidence="15">FMN adenylyltransferase</fullName>
            <ecNumber evidence="15">2.7.7.2</ecNumber>
        </recommendedName>
        <alternativeName>
            <fullName evidence="15">FAD pyrophosphorylase</fullName>
        </alternativeName>
        <alternativeName>
            <fullName evidence="15">FAD synthase</fullName>
        </alternativeName>
    </domain>
</protein>
<evidence type="ECO:0000256" key="6">
    <source>
        <dbReference type="ARBA" id="ARBA00022679"/>
    </source>
</evidence>
<dbReference type="Pfam" id="PF06574">
    <property type="entry name" value="FAD_syn"/>
    <property type="match status" value="1"/>
</dbReference>
<evidence type="ECO:0000256" key="15">
    <source>
        <dbReference type="PIRNR" id="PIRNR004491"/>
    </source>
</evidence>
<evidence type="ECO:0000313" key="19">
    <source>
        <dbReference type="Proteomes" id="UP000011885"/>
    </source>
</evidence>
<dbReference type="GO" id="GO:0009231">
    <property type="term" value="P:riboflavin biosynthetic process"/>
    <property type="evidence" value="ECO:0007669"/>
    <property type="project" value="InterPro"/>
</dbReference>